<dbReference type="EMBL" id="CAJHUB010000650">
    <property type="protein sequence ID" value="CAD7668961.1"/>
    <property type="molecule type" value="Genomic_DNA"/>
</dbReference>
<evidence type="ECO:0000313" key="2">
    <source>
        <dbReference type="Proteomes" id="UP000645828"/>
    </source>
</evidence>
<gene>
    <name evidence="1" type="ORF">NYPRO_LOCUS1755</name>
</gene>
<name>A0A811Y452_NYCPR</name>
<accession>A0A811Y452</accession>
<keyword evidence="2" id="KW-1185">Reference proteome</keyword>
<reference evidence="1" key="1">
    <citation type="submission" date="2020-12" db="EMBL/GenBank/DDBJ databases">
        <authorList>
            <consortium name="Molecular Ecology Group"/>
        </authorList>
    </citation>
    <scope>NUCLEOTIDE SEQUENCE</scope>
    <source>
        <strain evidence="1">TBG_1078</strain>
    </source>
</reference>
<comment type="caution">
    <text evidence="1">The sequence shown here is derived from an EMBL/GenBank/DDBJ whole genome shotgun (WGS) entry which is preliminary data.</text>
</comment>
<proteinExistence type="predicted"/>
<protein>
    <submittedName>
        <fullName evidence="1">(raccoon dog) hypothetical protein</fullName>
    </submittedName>
</protein>
<dbReference type="AlphaFoldDB" id="A0A811Y452"/>
<dbReference type="Proteomes" id="UP000645828">
    <property type="component" value="Unassembled WGS sequence"/>
</dbReference>
<sequence length="158" mass="18083">MSLFWLTSPGLLQMKRRHMPCLNCHELHCLHAQPAWVQREAFDLNKVSCVSALSNTTELQDELSHLHRSSTHCTTSLVISDITKETKVEVPELPSAPCSSSEVICVSLSKASSFADTMRILKDFHQMEQSPDLVKMLKRRKFSTKQSYYSELKRPFSR</sequence>
<organism evidence="1 2">
    <name type="scientific">Nyctereutes procyonoides</name>
    <name type="common">Raccoon dog</name>
    <name type="synonym">Canis procyonoides</name>
    <dbReference type="NCBI Taxonomy" id="34880"/>
    <lineage>
        <taxon>Eukaryota</taxon>
        <taxon>Metazoa</taxon>
        <taxon>Chordata</taxon>
        <taxon>Craniata</taxon>
        <taxon>Vertebrata</taxon>
        <taxon>Euteleostomi</taxon>
        <taxon>Mammalia</taxon>
        <taxon>Eutheria</taxon>
        <taxon>Laurasiatheria</taxon>
        <taxon>Carnivora</taxon>
        <taxon>Caniformia</taxon>
        <taxon>Canidae</taxon>
        <taxon>Nyctereutes</taxon>
    </lineage>
</organism>
<evidence type="ECO:0000313" key="1">
    <source>
        <dbReference type="EMBL" id="CAD7668961.1"/>
    </source>
</evidence>